<dbReference type="FunCoup" id="A0A1Q3C2Z3">
    <property type="interactions" value="1609"/>
</dbReference>
<feature type="compositionally biased region" description="Polar residues" evidence="1">
    <location>
        <begin position="229"/>
        <end position="239"/>
    </location>
</feature>
<feature type="region of interest" description="Disordered" evidence="1">
    <location>
        <begin position="189"/>
        <end position="244"/>
    </location>
</feature>
<feature type="compositionally biased region" description="Polar residues" evidence="1">
    <location>
        <begin position="377"/>
        <end position="391"/>
    </location>
</feature>
<dbReference type="PANTHER" id="PTHR31390">
    <property type="entry name" value="EXPRESSED PROTEIN"/>
    <property type="match status" value="1"/>
</dbReference>
<dbReference type="AlphaFoldDB" id="A0A1Q3C2Z3"/>
<name>A0A1Q3C2Z3_CEPFO</name>
<evidence type="ECO:0000313" key="3">
    <source>
        <dbReference type="Proteomes" id="UP000187406"/>
    </source>
</evidence>
<dbReference type="STRING" id="3775.A0A1Q3C2Z3"/>
<feature type="compositionally biased region" description="Low complexity" evidence="1">
    <location>
        <begin position="130"/>
        <end position="159"/>
    </location>
</feature>
<dbReference type="Proteomes" id="UP000187406">
    <property type="component" value="Unassembled WGS sequence"/>
</dbReference>
<dbReference type="InterPro" id="IPR021916">
    <property type="entry name" value="DUF3527"/>
</dbReference>
<feature type="region of interest" description="Disordered" evidence="1">
    <location>
        <begin position="124"/>
        <end position="164"/>
    </location>
</feature>
<proteinExistence type="predicted"/>
<feature type="compositionally biased region" description="Basic and acidic residues" evidence="1">
    <location>
        <begin position="204"/>
        <end position="228"/>
    </location>
</feature>
<organism evidence="2 3">
    <name type="scientific">Cephalotus follicularis</name>
    <name type="common">Albany pitcher plant</name>
    <dbReference type="NCBI Taxonomy" id="3775"/>
    <lineage>
        <taxon>Eukaryota</taxon>
        <taxon>Viridiplantae</taxon>
        <taxon>Streptophyta</taxon>
        <taxon>Embryophyta</taxon>
        <taxon>Tracheophyta</taxon>
        <taxon>Spermatophyta</taxon>
        <taxon>Magnoliopsida</taxon>
        <taxon>eudicotyledons</taxon>
        <taxon>Gunneridae</taxon>
        <taxon>Pentapetalae</taxon>
        <taxon>rosids</taxon>
        <taxon>fabids</taxon>
        <taxon>Oxalidales</taxon>
        <taxon>Cephalotaceae</taxon>
        <taxon>Cephalotus</taxon>
    </lineage>
</organism>
<gene>
    <name evidence="2" type="ORF">CFOL_v3_17982</name>
</gene>
<feature type="compositionally biased region" description="Polar residues" evidence="1">
    <location>
        <begin position="522"/>
        <end position="531"/>
    </location>
</feature>
<feature type="region of interest" description="Disordered" evidence="1">
    <location>
        <begin position="515"/>
        <end position="534"/>
    </location>
</feature>
<dbReference type="PANTHER" id="PTHR31390:SF4">
    <property type="entry name" value="DUF3527 DOMAIN-CONTAINING PROTEIN"/>
    <property type="match status" value="1"/>
</dbReference>
<evidence type="ECO:0000313" key="2">
    <source>
        <dbReference type="EMBL" id="GAV74502.1"/>
    </source>
</evidence>
<dbReference type="Pfam" id="PF12043">
    <property type="entry name" value="DUF3527"/>
    <property type="match status" value="1"/>
</dbReference>
<keyword evidence="3" id="KW-1185">Reference proteome</keyword>
<evidence type="ECO:0000256" key="1">
    <source>
        <dbReference type="SAM" id="MobiDB-lite"/>
    </source>
</evidence>
<reference evidence="3" key="1">
    <citation type="submission" date="2016-04" db="EMBL/GenBank/DDBJ databases">
        <title>Cephalotus genome sequencing.</title>
        <authorList>
            <person name="Fukushima K."/>
            <person name="Hasebe M."/>
            <person name="Fang X."/>
        </authorList>
    </citation>
    <scope>NUCLEOTIDE SEQUENCE [LARGE SCALE GENOMIC DNA]</scope>
    <source>
        <strain evidence="3">cv. St1</strain>
    </source>
</reference>
<protein>
    <submittedName>
        <fullName evidence="2">DUF3527 domain-containing protein</fullName>
    </submittedName>
</protein>
<sequence length="884" mass="95975">MENCLELKQNQQSLGTSVNTIPQQASQTVKLQDSIHPRKTDLSYADLHYEIIKNVKENSPKSSASHKNLRIGRKTAVEDELVKCMSNLPSYLERGVNPQDNALNVGVLDWGRLEKWQYSHKQIPNRNRHNSVSSSYTSSSFSTDGSSGHSSGEHSCLSSRQRGRHPSLQFHLMASPVDFHSQAIKSVGKSQDVKVSQSGTLPVAEHRKFVDQSSKNHPEIEHCKRKGSEPNNNPGSGTLPNGVKYGVASSTKMKTKVGEFTRGIDNLLVQDSSIVGRDALGKSESVVLLLPKDLPRKNHSRLSQVSDSLARLGRRSAAASQRNFLDINNEAFHAHDTEIPHSCVMFCEADCCKHSDMKRIGSTGAEGKSLSSERSHSVQTSAEVGISQSRSRNLEDKKLTGTIAKPALNEPSKGSDPQASKVAADKVRSASPFRRFGIGMGKISKSSSLKEGFATLQSNSKYISAKSGLDNGVTSSCCETSSHGTTNATSRARSSPLRRLLDPLLKPKIANCHHSEEPLQRDSVSTDSPCKSSDGRLCSSTGTVNSGKVKLDMSSCRTINVNNSLMDKKQRLSTVQALLQIAVKNGHPLFTFAVDNGIDVLAATVKKISTSGKHDHCYIYTFFSIHEVKKKNGRWMNQGGKGKGPEIIPNVVAQMKASGSHIFSLAGQNCINQSGIREFVLFSVDLKQADQPTSNAQQNDELAAIVVKIPNKVIQNSIRDGYQIDKDRNFLEVKDCFPVVTRSAGENGQCQPFDVSRDLVNATVILPSGAHSLPGKGGPSSLIERWKSGGSCDCGGWDLGCKLKILANQNQSSTKSNPSEARSIADRFELFSEGGGEENQPAFLMAPFKDGIYSVEFNSPVSLLQAFSICVAVLDSRKLCGPPD</sequence>
<accession>A0A1Q3C2Z3</accession>
<feature type="region of interest" description="Disordered" evidence="1">
    <location>
        <begin position="362"/>
        <end position="426"/>
    </location>
</feature>
<comment type="caution">
    <text evidence="2">The sequence shown here is derived from an EMBL/GenBank/DDBJ whole genome shotgun (WGS) entry which is preliminary data.</text>
</comment>
<dbReference type="InParanoid" id="A0A1Q3C2Z3"/>
<dbReference type="EMBL" id="BDDD01001239">
    <property type="protein sequence ID" value="GAV74502.1"/>
    <property type="molecule type" value="Genomic_DNA"/>
</dbReference>
<dbReference type="OrthoDB" id="1898655at2759"/>